<proteinExistence type="predicted"/>
<dbReference type="AlphaFoldDB" id="A0A085MP83"/>
<reference evidence="2 4" key="1">
    <citation type="journal article" date="2014" name="Nat. Genet.">
        <title>Genome and transcriptome of the porcine whipworm Trichuris suis.</title>
        <authorList>
            <person name="Jex A.R."/>
            <person name="Nejsum P."/>
            <person name="Schwarz E.M."/>
            <person name="Hu L."/>
            <person name="Young N.D."/>
            <person name="Hall R.S."/>
            <person name="Korhonen P.K."/>
            <person name="Liao S."/>
            <person name="Thamsborg S."/>
            <person name="Xia J."/>
            <person name="Xu P."/>
            <person name="Wang S."/>
            <person name="Scheerlinck J.P."/>
            <person name="Hofmann A."/>
            <person name="Sternberg P.W."/>
            <person name="Wang J."/>
            <person name="Gasser R.B."/>
        </authorList>
    </citation>
    <scope>NUCLEOTIDE SEQUENCE [LARGE SCALE GENOMIC DNA]</scope>
    <source>
        <strain evidence="3">DCEP-RM93F</strain>
        <strain evidence="2">DCEP-RM93M</strain>
    </source>
</reference>
<dbReference type="Proteomes" id="UP000030758">
    <property type="component" value="Unassembled WGS sequence"/>
</dbReference>
<dbReference type="EMBL" id="KL363254">
    <property type="protein sequence ID" value="KFD50347.1"/>
    <property type="molecule type" value="Genomic_DNA"/>
</dbReference>
<keyword evidence="4" id="KW-1185">Reference proteome</keyword>
<evidence type="ECO:0000313" key="3">
    <source>
        <dbReference type="EMBL" id="KFD65373.1"/>
    </source>
</evidence>
<dbReference type="EMBL" id="KL367539">
    <property type="protein sequence ID" value="KFD65373.1"/>
    <property type="molecule type" value="Genomic_DNA"/>
</dbReference>
<evidence type="ECO:0000313" key="2">
    <source>
        <dbReference type="EMBL" id="KFD59029.1"/>
    </source>
</evidence>
<evidence type="ECO:0000313" key="4">
    <source>
        <dbReference type="Proteomes" id="UP000030764"/>
    </source>
</evidence>
<evidence type="ECO:0000313" key="1">
    <source>
        <dbReference type="EMBL" id="KFD50347.1"/>
    </source>
</evidence>
<dbReference type="Proteomes" id="UP000030764">
    <property type="component" value="Unassembled WGS sequence"/>
</dbReference>
<dbReference type="EMBL" id="KL363182">
    <property type="protein sequence ID" value="KFD59029.1"/>
    <property type="molecule type" value="Genomic_DNA"/>
</dbReference>
<protein>
    <submittedName>
        <fullName evidence="2">Uncharacterized protein</fullName>
    </submittedName>
</protein>
<sequence>MLNMDDIMKNTSDKCSPIPSERILVEEFQNDSNCTTRTVMQQTDIIPPSDEVAMYWVTSPNQRKQPTNSAKFCQSCPREFHSGTSNVPKSTECNHT</sequence>
<gene>
    <name evidence="2" type="ORF">M513_00192</name>
    <name evidence="1" type="ORF">M513_08729</name>
    <name evidence="3" type="ORF">M514_22413</name>
</gene>
<organism evidence="2 4">
    <name type="scientific">Trichuris suis</name>
    <name type="common">pig whipworm</name>
    <dbReference type="NCBI Taxonomy" id="68888"/>
    <lineage>
        <taxon>Eukaryota</taxon>
        <taxon>Metazoa</taxon>
        <taxon>Ecdysozoa</taxon>
        <taxon>Nematoda</taxon>
        <taxon>Enoplea</taxon>
        <taxon>Dorylaimia</taxon>
        <taxon>Trichinellida</taxon>
        <taxon>Trichuridae</taxon>
        <taxon>Trichuris</taxon>
    </lineage>
</organism>
<accession>A0A085MP83</accession>
<name>A0A085MP83_9BILA</name>